<organism evidence="1 2">
    <name type="scientific">Triparma strigata</name>
    <dbReference type="NCBI Taxonomy" id="1606541"/>
    <lineage>
        <taxon>Eukaryota</taxon>
        <taxon>Sar</taxon>
        <taxon>Stramenopiles</taxon>
        <taxon>Ochrophyta</taxon>
        <taxon>Bolidophyceae</taxon>
        <taxon>Parmales</taxon>
        <taxon>Triparmaceae</taxon>
        <taxon>Triparma</taxon>
    </lineage>
</organism>
<evidence type="ECO:0000313" key="2">
    <source>
        <dbReference type="Proteomes" id="UP001165085"/>
    </source>
</evidence>
<dbReference type="AlphaFoldDB" id="A0A9W7C4I5"/>
<protein>
    <submittedName>
        <fullName evidence="1">Uncharacterized protein</fullName>
    </submittedName>
</protein>
<accession>A0A9W7C4I5</accession>
<keyword evidence="2" id="KW-1185">Reference proteome</keyword>
<comment type="caution">
    <text evidence="1">The sequence shown here is derived from an EMBL/GenBank/DDBJ whole genome shotgun (WGS) entry which is preliminary data.</text>
</comment>
<gene>
    <name evidence="1" type="ORF">TrST_g3284</name>
</gene>
<dbReference type="Proteomes" id="UP001165085">
    <property type="component" value="Unassembled WGS sequence"/>
</dbReference>
<sequence length="258" mass="28252">MTSASVIYSRAKGPVNINPKTLVDSLNTLTSNRHGVAVIRQNEEILKWHSKRGKEEGKLTYDSPAALELSSQLCSIVRSVDPGRSLGEHRLMSVIHRDTTTATASTATTTFTATKATIAESEDHGTFSGTASDVHRDLDEHAVSNLRSKGEVGWYNIWMPLKPITDDPLGFVSPATVNVEVESTGFMGIGSGVTDRTGLVYSDLHEWYFAQDMKVGDALIWRSEVVYHAAIRGLGDGKGRRSVDFRLAFRDVDDTVPE</sequence>
<evidence type="ECO:0000313" key="1">
    <source>
        <dbReference type="EMBL" id="GMH99540.1"/>
    </source>
</evidence>
<proteinExistence type="predicted"/>
<dbReference type="OrthoDB" id="10369760at2759"/>
<name>A0A9W7C4I5_9STRA</name>
<dbReference type="EMBL" id="BRXY01000550">
    <property type="protein sequence ID" value="GMH99540.1"/>
    <property type="molecule type" value="Genomic_DNA"/>
</dbReference>
<reference evidence="2" key="1">
    <citation type="journal article" date="2023" name="Commun. Biol.">
        <title>Genome analysis of Parmales, the sister group of diatoms, reveals the evolutionary specialization of diatoms from phago-mixotrophs to photoautotrophs.</title>
        <authorList>
            <person name="Ban H."/>
            <person name="Sato S."/>
            <person name="Yoshikawa S."/>
            <person name="Yamada K."/>
            <person name="Nakamura Y."/>
            <person name="Ichinomiya M."/>
            <person name="Sato N."/>
            <person name="Blanc-Mathieu R."/>
            <person name="Endo H."/>
            <person name="Kuwata A."/>
            <person name="Ogata H."/>
        </authorList>
    </citation>
    <scope>NUCLEOTIDE SEQUENCE [LARGE SCALE GENOMIC DNA]</scope>
    <source>
        <strain evidence="2">NIES 3701</strain>
    </source>
</reference>